<dbReference type="GO" id="GO:0030694">
    <property type="term" value="C:bacterial-type flagellum basal body, rod"/>
    <property type="evidence" value="ECO:0007669"/>
    <property type="project" value="InterPro"/>
</dbReference>
<dbReference type="PANTHER" id="PTHR30435">
    <property type="entry name" value="FLAGELLAR PROTEIN"/>
    <property type="match status" value="1"/>
</dbReference>
<gene>
    <name evidence="8" type="ORF">EDC38_0506</name>
</gene>
<comment type="caution">
    <text evidence="8">The sequence shown here is derived from an EMBL/GenBank/DDBJ whole genome shotgun (WGS) entry which is preliminary data.</text>
</comment>
<organism evidence="8 9">
    <name type="scientific">Marinimicrobium koreense</name>
    <dbReference type="NCBI Taxonomy" id="306545"/>
    <lineage>
        <taxon>Bacteria</taxon>
        <taxon>Pseudomonadati</taxon>
        <taxon>Pseudomonadota</taxon>
        <taxon>Gammaproteobacteria</taxon>
        <taxon>Cellvibrionales</taxon>
        <taxon>Cellvibrionaceae</taxon>
        <taxon>Marinimicrobium</taxon>
    </lineage>
</organism>
<evidence type="ECO:0000256" key="4">
    <source>
        <dbReference type="ARBA" id="ARBA00023143"/>
    </source>
</evidence>
<dbReference type="InterPro" id="IPR006300">
    <property type="entry name" value="FlgB"/>
</dbReference>
<dbReference type="Proteomes" id="UP000273643">
    <property type="component" value="Unassembled WGS sequence"/>
</dbReference>
<evidence type="ECO:0000256" key="2">
    <source>
        <dbReference type="ARBA" id="ARBA00009677"/>
    </source>
</evidence>
<comment type="function">
    <text evidence="5 6">Structural component of flagellum, the bacterial motility apparatus. Part of the rod structure of flagellar basal body.</text>
</comment>
<keyword evidence="4 6" id="KW-0975">Bacterial flagellum</keyword>
<dbReference type="InterPro" id="IPR019776">
    <property type="entry name" value="Flagellar_basal_body_rod_CS"/>
</dbReference>
<evidence type="ECO:0000313" key="8">
    <source>
        <dbReference type="EMBL" id="ROQ19915.1"/>
    </source>
</evidence>
<dbReference type="NCBIfam" id="TIGR01396">
    <property type="entry name" value="FlgB"/>
    <property type="match status" value="1"/>
</dbReference>
<feature type="domain" description="Flagellar basal body rod protein N-terminal" evidence="7">
    <location>
        <begin position="11"/>
        <end position="39"/>
    </location>
</feature>
<evidence type="ECO:0000256" key="3">
    <source>
        <dbReference type="ARBA" id="ARBA00014376"/>
    </source>
</evidence>
<comment type="similarity">
    <text evidence="2 6">Belongs to the flagella basal body rod proteins family.</text>
</comment>
<dbReference type="PANTHER" id="PTHR30435:SF12">
    <property type="entry name" value="FLAGELLAR BASAL BODY ROD PROTEIN FLGB"/>
    <property type="match status" value="1"/>
</dbReference>
<keyword evidence="9" id="KW-1185">Reference proteome</keyword>
<dbReference type="RefSeq" id="WP_123637189.1">
    <property type="nucleotide sequence ID" value="NZ_JBHYFO010000009.1"/>
</dbReference>
<evidence type="ECO:0000256" key="6">
    <source>
        <dbReference type="PIRNR" id="PIRNR002889"/>
    </source>
</evidence>
<dbReference type="AlphaFoldDB" id="A0A3N1NUN7"/>
<dbReference type="InterPro" id="IPR001444">
    <property type="entry name" value="Flag_bb_rod_N"/>
</dbReference>
<evidence type="ECO:0000259" key="7">
    <source>
        <dbReference type="Pfam" id="PF00460"/>
    </source>
</evidence>
<keyword evidence="8" id="KW-0969">Cilium</keyword>
<comment type="subcellular location">
    <subcellularLocation>
        <location evidence="1 6">Bacterial flagellum basal body</location>
    </subcellularLocation>
</comment>
<reference evidence="8 9" key="1">
    <citation type="submission" date="2018-11" db="EMBL/GenBank/DDBJ databases">
        <title>Genomic Encyclopedia of Type Strains, Phase IV (KMG-IV): sequencing the most valuable type-strain genomes for metagenomic binning, comparative biology and taxonomic classification.</title>
        <authorList>
            <person name="Goeker M."/>
        </authorList>
    </citation>
    <scope>NUCLEOTIDE SEQUENCE [LARGE SCALE GENOMIC DNA]</scope>
    <source>
        <strain evidence="8 9">DSM 16974</strain>
    </source>
</reference>
<dbReference type="Pfam" id="PF00460">
    <property type="entry name" value="Flg_bb_rod"/>
    <property type="match status" value="1"/>
</dbReference>
<dbReference type="PROSITE" id="PS00588">
    <property type="entry name" value="FLAGELLA_BB_ROD"/>
    <property type="match status" value="1"/>
</dbReference>
<dbReference type="EMBL" id="RJUK01000001">
    <property type="protein sequence ID" value="ROQ19915.1"/>
    <property type="molecule type" value="Genomic_DNA"/>
</dbReference>
<protein>
    <recommendedName>
        <fullName evidence="3 6">Flagellar basal body rod protein FlgB</fullName>
    </recommendedName>
</protein>
<evidence type="ECO:0000313" key="9">
    <source>
        <dbReference type="Proteomes" id="UP000273643"/>
    </source>
</evidence>
<accession>A0A3N1NUN7</accession>
<sequence>MAISFESALGVHESAFKLRAQRAELLADNMANVDTPNYKAKDLDFRQALEAQTSGRSGVNLAATHGGHLSGFEETGHPDAKYRVPQQPSIDGNTVEEHIEHAEYMKNALDFQASFQFLNGKFKGLTSALRGE</sequence>
<proteinExistence type="inferred from homology"/>
<comment type="subunit">
    <text evidence="6">The basal body constitutes a major portion of the flagellar organelle and consists of a number of rings mounted on a central rod.</text>
</comment>
<evidence type="ECO:0000256" key="1">
    <source>
        <dbReference type="ARBA" id="ARBA00004117"/>
    </source>
</evidence>
<dbReference type="PIRSF" id="PIRSF002889">
    <property type="entry name" value="Rod_FlgB"/>
    <property type="match status" value="1"/>
</dbReference>
<keyword evidence="8" id="KW-0966">Cell projection</keyword>
<dbReference type="OrthoDB" id="9788334at2"/>
<dbReference type="GO" id="GO:0071978">
    <property type="term" value="P:bacterial-type flagellum-dependent swarming motility"/>
    <property type="evidence" value="ECO:0007669"/>
    <property type="project" value="TreeGrafter"/>
</dbReference>
<evidence type="ECO:0000256" key="5">
    <source>
        <dbReference type="ARBA" id="ARBA00024934"/>
    </source>
</evidence>
<keyword evidence="8" id="KW-0282">Flagellum</keyword>
<name>A0A3N1NUN7_9GAMM</name>